<dbReference type="AlphaFoldDB" id="A0A0A9XFT8"/>
<dbReference type="EMBL" id="GBHO01024745">
    <property type="protein sequence ID" value="JAG18859.1"/>
    <property type="molecule type" value="Transcribed_RNA"/>
</dbReference>
<name>A0A0A9XFT8_LYGHE</name>
<sequence>LVKGTFKTIPVVQDRSKECTSQTETLPATANMSLANEDSGVVDGFCQTKFENLSLQSAFQEIFDFQTQHVIELHPALLQHTNTDQPSQKSVTFEQTFAVFLVEGEQLSGGFPDLGEGVLDAPDLTLVPQTVLSDDLQLLFQTGLFVGTTRGDVRLRVN</sequence>
<accession>A0A0A9XFT8</accession>
<gene>
    <name evidence="2" type="primary">USP53_1</name>
    <name evidence="1" type="synonym">USP53_0</name>
    <name evidence="1" type="ORF">CM83_30738</name>
    <name evidence="2" type="ORF">CM83_30740</name>
</gene>
<protein>
    <submittedName>
        <fullName evidence="2">Inactive ubiquitin carboxyl-terminal hydrolase 53</fullName>
    </submittedName>
</protein>
<proteinExistence type="predicted"/>
<evidence type="ECO:0000313" key="1">
    <source>
        <dbReference type="EMBL" id="JAG18857.1"/>
    </source>
</evidence>
<reference evidence="2" key="1">
    <citation type="journal article" date="2014" name="PLoS ONE">
        <title>Transcriptome-Based Identification of ABC Transporters in the Western Tarnished Plant Bug Lygus hesperus.</title>
        <authorList>
            <person name="Hull J.J."/>
            <person name="Chaney K."/>
            <person name="Geib S.M."/>
            <person name="Fabrick J.A."/>
            <person name="Brent C.S."/>
            <person name="Walsh D."/>
            <person name="Lavine L.C."/>
        </authorList>
    </citation>
    <scope>NUCLEOTIDE SEQUENCE</scope>
</reference>
<reference evidence="2" key="2">
    <citation type="submission" date="2014-07" db="EMBL/GenBank/DDBJ databases">
        <authorList>
            <person name="Hull J."/>
        </authorList>
    </citation>
    <scope>NUCLEOTIDE SEQUENCE</scope>
</reference>
<keyword evidence="2" id="KW-0378">Hydrolase</keyword>
<feature type="non-terminal residue" evidence="2">
    <location>
        <position position="1"/>
    </location>
</feature>
<organism evidence="2">
    <name type="scientific">Lygus hesperus</name>
    <name type="common">Western plant bug</name>
    <dbReference type="NCBI Taxonomy" id="30085"/>
    <lineage>
        <taxon>Eukaryota</taxon>
        <taxon>Metazoa</taxon>
        <taxon>Ecdysozoa</taxon>
        <taxon>Arthropoda</taxon>
        <taxon>Hexapoda</taxon>
        <taxon>Insecta</taxon>
        <taxon>Pterygota</taxon>
        <taxon>Neoptera</taxon>
        <taxon>Paraneoptera</taxon>
        <taxon>Hemiptera</taxon>
        <taxon>Heteroptera</taxon>
        <taxon>Panheteroptera</taxon>
        <taxon>Cimicomorpha</taxon>
        <taxon>Miridae</taxon>
        <taxon>Mirini</taxon>
        <taxon>Lygus</taxon>
    </lineage>
</organism>
<dbReference type="EMBL" id="GBHO01024747">
    <property type="protein sequence ID" value="JAG18857.1"/>
    <property type="molecule type" value="Transcribed_RNA"/>
</dbReference>
<dbReference type="GO" id="GO:0016787">
    <property type="term" value="F:hydrolase activity"/>
    <property type="evidence" value="ECO:0007669"/>
    <property type="project" value="UniProtKB-KW"/>
</dbReference>
<evidence type="ECO:0000313" key="2">
    <source>
        <dbReference type="EMBL" id="JAG18859.1"/>
    </source>
</evidence>